<feature type="compositionally biased region" description="Basic and acidic residues" evidence="1">
    <location>
        <begin position="553"/>
        <end position="568"/>
    </location>
</feature>
<dbReference type="CDD" id="cd12087">
    <property type="entry name" value="TM_EGFR-like"/>
    <property type="match status" value="1"/>
</dbReference>
<feature type="region of interest" description="Disordered" evidence="1">
    <location>
        <begin position="207"/>
        <end position="239"/>
    </location>
</feature>
<proteinExistence type="predicted"/>
<feature type="region of interest" description="Disordered" evidence="1">
    <location>
        <begin position="713"/>
        <end position="745"/>
    </location>
</feature>
<feature type="compositionally biased region" description="Basic and acidic residues" evidence="1">
    <location>
        <begin position="1"/>
        <end position="21"/>
    </location>
</feature>
<feature type="compositionally biased region" description="Basic and acidic residues" evidence="1">
    <location>
        <begin position="640"/>
        <end position="661"/>
    </location>
</feature>
<keyword evidence="2" id="KW-1133">Transmembrane helix</keyword>
<evidence type="ECO:0000256" key="2">
    <source>
        <dbReference type="SAM" id="Phobius"/>
    </source>
</evidence>
<name>A0A5C3EWJ3_9BASI</name>
<feature type="compositionally biased region" description="Basic and acidic residues" evidence="1">
    <location>
        <begin position="735"/>
        <end position="745"/>
    </location>
</feature>
<evidence type="ECO:0000256" key="1">
    <source>
        <dbReference type="SAM" id="MobiDB-lite"/>
    </source>
</evidence>
<dbReference type="AlphaFoldDB" id="A0A5C3EWJ3"/>
<accession>A0A5C3EWJ3</accession>
<reference evidence="3 4" key="1">
    <citation type="submission" date="2018-03" db="EMBL/GenBank/DDBJ databases">
        <authorList>
            <person name="Guldener U."/>
        </authorList>
    </citation>
    <scope>NUCLEOTIDE SEQUENCE [LARGE SCALE GENOMIC DNA]</scope>
    <source>
        <strain evidence="3 4">DAOM196992</strain>
    </source>
</reference>
<feature type="compositionally biased region" description="Pro residues" evidence="1">
    <location>
        <begin position="374"/>
        <end position="385"/>
    </location>
</feature>
<dbReference type="EMBL" id="OOIP01000002">
    <property type="protein sequence ID" value="SPO35471.1"/>
    <property type="molecule type" value="Genomic_DNA"/>
</dbReference>
<feature type="compositionally biased region" description="Polar residues" evidence="1">
    <location>
        <begin position="616"/>
        <end position="634"/>
    </location>
</feature>
<gene>
    <name evidence="3" type="ORF">PSFLO_00942</name>
</gene>
<protein>
    <submittedName>
        <fullName evidence="3">Uncharacterized protein</fullName>
    </submittedName>
</protein>
<evidence type="ECO:0000313" key="4">
    <source>
        <dbReference type="Proteomes" id="UP000323386"/>
    </source>
</evidence>
<feature type="region of interest" description="Disordered" evidence="1">
    <location>
        <begin position="279"/>
        <end position="331"/>
    </location>
</feature>
<feature type="region of interest" description="Disordered" evidence="1">
    <location>
        <begin position="437"/>
        <end position="459"/>
    </location>
</feature>
<feature type="compositionally biased region" description="Basic and acidic residues" evidence="1">
    <location>
        <begin position="210"/>
        <end position="220"/>
    </location>
</feature>
<feature type="region of interest" description="Disordered" evidence="1">
    <location>
        <begin position="347"/>
        <end position="408"/>
    </location>
</feature>
<evidence type="ECO:0000313" key="3">
    <source>
        <dbReference type="EMBL" id="SPO35471.1"/>
    </source>
</evidence>
<keyword evidence="4" id="KW-1185">Reference proteome</keyword>
<keyword evidence="2" id="KW-0812">Transmembrane</keyword>
<keyword evidence="2" id="KW-0472">Membrane</keyword>
<organism evidence="3 4">
    <name type="scientific">Pseudozyma flocculosa</name>
    <dbReference type="NCBI Taxonomy" id="84751"/>
    <lineage>
        <taxon>Eukaryota</taxon>
        <taxon>Fungi</taxon>
        <taxon>Dikarya</taxon>
        <taxon>Basidiomycota</taxon>
        <taxon>Ustilaginomycotina</taxon>
        <taxon>Ustilaginomycetes</taxon>
        <taxon>Ustilaginales</taxon>
        <taxon>Ustilaginaceae</taxon>
        <taxon>Pseudozyma</taxon>
    </lineage>
</organism>
<feature type="transmembrane region" description="Helical" evidence="2">
    <location>
        <begin position="245"/>
        <end position="267"/>
    </location>
</feature>
<feature type="compositionally biased region" description="Low complexity" evidence="1">
    <location>
        <begin position="588"/>
        <end position="602"/>
    </location>
</feature>
<feature type="region of interest" description="Disordered" evidence="1">
    <location>
        <begin position="1"/>
        <end position="43"/>
    </location>
</feature>
<sequence length="770" mass="82377">MADDTKRTTRCNHERLARGHPGDASSSPPRHLPSSCFRSGGELAREDPVTIEDNDPSIVFSGGDPYSWPEQSDWKIWDSGAVARVASGGSAVYTQVPRATLKFDFRGRQLSIAFVAFSRPSSVAISIDGGAVSRTVEITTADADELSVAASRQDVIKVVFDSLVCANHSVTLTNTSPAAVATKTARLTFDAYSFLPPGDEPCGSLPLGGEGKDDTVDVIKEPAPFPPTPSPARRDQDRPQDVAKVAGIAVGSVFAVAALVTLFAWIIRRQLSKRKAVAGDAVQKSSSGQGANARWPWSRTSALVKGDGSAKSRENGADSADPFALVRDSKTSPRPWTTLYAASFGSSLKSAPATPSKTSPAEADPNESIIAPYGQPPPRTPPPSPGTASRRHDSPGHPPGNKWSSPKRVGFITTRRDADSASRPFNIVARSGLMDRAGQRPWKAPDGQAPLPSFGATGKVARRPDQLGISIRPRTSSLSTSGGALGNTASVRPATASAVEHFNRGRAWVEIDRPLSSFRARSDHVKALNSRAPSTHERLVDTISSGPWQDGARPSRDLDAEAPTDRQTPEVSAFPHRPPKSPLRANFLSAAGEASADDSALSRNRYEYDTVDEQSMWRTPSPASTADPTQNLNKALQRGTGREHDKDPSEDGAIRFGDAKARTTTIGAERKDQPLPAVPDQGSERRVKTRASRLIEHLDDDFGTDVVDGVRRMLADGGSSGSHYSRESYDEGESREDAADSRISHSDLSIWRSDATVMSLVRAKAPRLGE</sequence>
<dbReference type="Proteomes" id="UP000323386">
    <property type="component" value="Unassembled WGS sequence"/>
</dbReference>
<feature type="compositionally biased region" description="Polar residues" evidence="1">
    <location>
        <begin position="347"/>
        <end position="359"/>
    </location>
</feature>
<feature type="region of interest" description="Disordered" evidence="1">
    <location>
        <begin position="526"/>
        <end position="691"/>
    </location>
</feature>